<dbReference type="NCBIfam" id="TIGR02271">
    <property type="entry name" value="YsnF/AvaK domain"/>
    <property type="match status" value="1"/>
</dbReference>
<dbReference type="PANTHER" id="PTHR38463:SF1">
    <property type="entry name" value="STRESS RESPONSE PROTEIN YSNF"/>
    <property type="match status" value="1"/>
</dbReference>
<evidence type="ECO:0000256" key="1">
    <source>
        <dbReference type="SAM" id="MobiDB-lite"/>
    </source>
</evidence>
<dbReference type="EMBL" id="JAAIVB010000070">
    <property type="protein sequence ID" value="NEX63478.1"/>
    <property type="molecule type" value="Genomic_DNA"/>
</dbReference>
<dbReference type="InterPro" id="IPR019060">
    <property type="entry name" value="DUF2382"/>
</dbReference>
<feature type="domain" description="DUF2382" evidence="2">
    <location>
        <begin position="5"/>
        <end position="116"/>
    </location>
</feature>
<feature type="region of interest" description="Disordered" evidence="1">
    <location>
        <begin position="120"/>
        <end position="150"/>
    </location>
</feature>
<evidence type="ECO:0000313" key="4">
    <source>
        <dbReference type="Proteomes" id="UP000482155"/>
    </source>
</evidence>
<evidence type="ECO:0000259" key="2">
    <source>
        <dbReference type="Pfam" id="PF09557"/>
    </source>
</evidence>
<dbReference type="Proteomes" id="UP000482155">
    <property type="component" value="Unassembled WGS sequence"/>
</dbReference>
<protein>
    <submittedName>
        <fullName evidence="3">YsnF/AvaK domain-containing protein</fullName>
    </submittedName>
</protein>
<name>A0A6B3SSM9_9BURK</name>
<sequence>MTFPVMEEVLHVDKRVVETGRGIRLHKTVDERHRTIDEPLMREELAVEHVPVGQIVPEGRLPETRYEGDTLVVPVLEEVLVVQKQLLLKEEVRITRRRQEVHEPQQVALRSEHIRVERFGDEEQARVMPDDFHAPLPQSSQPHQPGSTAG</sequence>
<organism evidence="3 4">
    <name type="scientific">Noviherbaspirillum galbum</name>
    <dbReference type="NCBI Taxonomy" id="2709383"/>
    <lineage>
        <taxon>Bacteria</taxon>
        <taxon>Pseudomonadati</taxon>
        <taxon>Pseudomonadota</taxon>
        <taxon>Betaproteobacteria</taxon>
        <taxon>Burkholderiales</taxon>
        <taxon>Oxalobacteraceae</taxon>
        <taxon>Noviherbaspirillum</taxon>
    </lineage>
</organism>
<comment type="caution">
    <text evidence="3">The sequence shown here is derived from an EMBL/GenBank/DDBJ whole genome shotgun (WGS) entry which is preliminary data.</text>
</comment>
<feature type="compositionally biased region" description="Basic and acidic residues" evidence="1">
    <location>
        <begin position="120"/>
        <end position="133"/>
    </location>
</feature>
<reference evidence="3 4" key="1">
    <citation type="submission" date="2020-02" db="EMBL/GenBank/DDBJ databases">
        <authorList>
            <person name="Kim M.K."/>
        </authorList>
    </citation>
    <scope>NUCLEOTIDE SEQUENCE [LARGE SCALE GENOMIC DNA]</scope>
    <source>
        <strain evidence="3 4">17J57-3</strain>
    </source>
</reference>
<keyword evidence="4" id="KW-1185">Reference proteome</keyword>
<dbReference type="PANTHER" id="PTHR38463">
    <property type="entry name" value="STRESS RESPONSE PROTEIN YSNF"/>
    <property type="match status" value="1"/>
</dbReference>
<feature type="compositionally biased region" description="Polar residues" evidence="1">
    <location>
        <begin position="137"/>
        <end position="150"/>
    </location>
</feature>
<gene>
    <name evidence="3" type="ORF">G3574_20570</name>
</gene>
<evidence type="ECO:0000313" key="3">
    <source>
        <dbReference type="EMBL" id="NEX63478.1"/>
    </source>
</evidence>
<dbReference type="Pfam" id="PF09557">
    <property type="entry name" value="DUF2382"/>
    <property type="match status" value="1"/>
</dbReference>
<proteinExistence type="predicted"/>
<dbReference type="AlphaFoldDB" id="A0A6B3SSM9"/>
<accession>A0A6B3SSM9</accession>
<dbReference type="InterPro" id="IPR052967">
    <property type="entry name" value="Stress_Response_Assoc"/>
</dbReference>